<dbReference type="AlphaFoldDB" id="A0A4U8UJL0"/>
<protein>
    <submittedName>
        <fullName evidence="2">Uncharacterized protein</fullName>
    </submittedName>
</protein>
<organism evidence="2 3">
    <name type="scientific">Steinernema carpocapsae</name>
    <name type="common">Entomopathogenic nematode</name>
    <dbReference type="NCBI Taxonomy" id="34508"/>
    <lineage>
        <taxon>Eukaryota</taxon>
        <taxon>Metazoa</taxon>
        <taxon>Ecdysozoa</taxon>
        <taxon>Nematoda</taxon>
        <taxon>Chromadorea</taxon>
        <taxon>Rhabditida</taxon>
        <taxon>Tylenchina</taxon>
        <taxon>Panagrolaimomorpha</taxon>
        <taxon>Strongyloidoidea</taxon>
        <taxon>Steinernematidae</taxon>
        <taxon>Steinernema</taxon>
    </lineage>
</organism>
<reference evidence="2 3" key="2">
    <citation type="journal article" date="2019" name="G3 (Bethesda)">
        <title>Hybrid Assembly of the Genome of the Entomopathogenic Nematode Steinernema carpocapsae Identifies the X-Chromosome.</title>
        <authorList>
            <person name="Serra L."/>
            <person name="Macchietto M."/>
            <person name="Macias-Munoz A."/>
            <person name="McGill C.J."/>
            <person name="Rodriguez I.M."/>
            <person name="Rodriguez B."/>
            <person name="Murad R."/>
            <person name="Mortazavi A."/>
        </authorList>
    </citation>
    <scope>NUCLEOTIDE SEQUENCE [LARGE SCALE GENOMIC DNA]</scope>
    <source>
        <strain evidence="2 3">ALL</strain>
    </source>
</reference>
<feature type="compositionally biased region" description="Basic and acidic residues" evidence="1">
    <location>
        <begin position="174"/>
        <end position="198"/>
    </location>
</feature>
<keyword evidence="3" id="KW-1185">Reference proteome</keyword>
<reference evidence="2 3" key="1">
    <citation type="journal article" date="2015" name="Genome Biol.">
        <title>Comparative genomics of Steinernema reveals deeply conserved gene regulatory networks.</title>
        <authorList>
            <person name="Dillman A.R."/>
            <person name="Macchietto M."/>
            <person name="Porter C.F."/>
            <person name="Rogers A."/>
            <person name="Williams B."/>
            <person name="Antoshechkin I."/>
            <person name="Lee M.M."/>
            <person name="Goodwin Z."/>
            <person name="Lu X."/>
            <person name="Lewis E.E."/>
            <person name="Goodrich-Blair H."/>
            <person name="Stock S.P."/>
            <person name="Adams B.J."/>
            <person name="Sternberg P.W."/>
            <person name="Mortazavi A."/>
        </authorList>
    </citation>
    <scope>NUCLEOTIDE SEQUENCE [LARGE SCALE GENOMIC DNA]</scope>
    <source>
        <strain evidence="2 3">ALL</strain>
    </source>
</reference>
<proteinExistence type="predicted"/>
<dbReference type="EMBL" id="AZBU02000001">
    <property type="protein sequence ID" value="TMS33180.1"/>
    <property type="molecule type" value="Genomic_DNA"/>
</dbReference>
<sequence length="217" mass="24392">MRPLSQKTDAAGAAEKNTVGAAVKTIPRAPEKTAAEAAEKTAGAAADTSRPAPVLTPLTVIGRRVFVLRRGQLQAFQREEPHQRGTVESLQPQQEGGWKVPLRQACAKLLLWQALVKARVILAVLSFARSVKARFRKKKQSLEDSAVAAAVVRQMEQERAHIAVSRSQESADEIEQRQRSDAIRRPTQRQQEEPEQRIERLQYARENARVRRFLEEF</sequence>
<comment type="caution">
    <text evidence="2">The sequence shown here is derived from an EMBL/GenBank/DDBJ whole genome shotgun (WGS) entry which is preliminary data.</text>
</comment>
<gene>
    <name evidence="2" type="ORF">L596_000948</name>
</gene>
<feature type="region of interest" description="Disordered" evidence="1">
    <location>
        <begin position="21"/>
        <end position="49"/>
    </location>
</feature>
<feature type="region of interest" description="Disordered" evidence="1">
    <location>
        <begin position="162"/>
        <end position="198"/>
    </location>
</feature>
<dbReference type="Proteomes" id="UP000298663">
    <property type="component" value="Unassembled WGS sequence"/>
</dbReference>
<evidence type="ECO:0000313" key="2">
    <source>
        <dbReference type="EMBL" id="TMS33180.1"/>
    </source>
</evidence>
<accession>A0A4U8UJL0</accession>
<evidence type="ECO:0000313" key="3">
    <source>
        <dbReference type="Proteomes" id="UP000298663"/>
    </source>
</evidence>
<feature type="compositionally biased region" description="Basic and acidic residues" evidence="1">
    <location>
        <begin position="29"/>
        <end position="39"/>
    </location>
</feature>
<name>A0A4U8UJL0_STECR</name>
<evidence type="ECO:0000256" key="1">
    <source>
        <dbReference type="SAM" id="MobiDB-lite"/>
    </source>
</evidence>